<dbReference type="SUPFAM" id="SSF52172">
    <property type="entry name" value="CheY-like"/>
    <property type="match status" value="1"/>
</dbReference>
<dbReference type="GO" id="GO:0003677">
    <property type="term" value="F:DNA binding"/>
    <property type="evidence" value="ECO:0007669"/>
    <property type="project" value="UniProtKB-KW"/>
</dbReference>
<dbReference type="AlphaFoldDB" id="A0A0C2EVX5"/>
<sequence length="218" mass="23100">MTQALRLVLADDHEVTRTGFVSLLAGHPQFDVVGQACNGQEAVELCEQLLPDLVILDIRMPVLNGLGAARLLQQRLPALKVVIFTMDDSPDHLEAAMNAGAVGYLLKDASRAEVIDALQRVAAGEEALNNAVSTRLLRRMTERNANGATTSCTNLTARECQVLGLVANGMSNREIGETLGITTGTAKAHVERVIGKLGAADRTQAAVRGIALGLVTQP</sequence>
<dbReference type="EMBL" id="JXDG01000042">
    <property type="protein sequence ID" value="KIH82898.1"/>
    <property type="molecule type" value="Genomic_DNA"/>
</dbReference>
<feature type="modified residue" description="4-aspartylphosphate" evidence="3">
    <location>
        <position position="57"/>
    </location>
</feature>
<dbReference type="Pfam" id="PF00072">
    <property type="entry name" value="Response_reg"/>
    <property type="match status" value="1"/>
</dbReference>
<evidence type="ECO:0000313" key="6">
    <source>
        <dbReference type="EMBL" id="KIH82898.1"/>
    </source>
</evidence>
<dbReference type="SMART" id="SM00448">
    <property type="entry name" value="REC"/>
    <property type="match status" value="1"/>
</dbReference>
<evidence type="ECO:0000256" key="2">
    <source>
        <dbReference type="ARBA" id="ARBA00023125"/>
    </source>
</evidence>
<dbReference type="CDD" id="cd17535">
    <property type="entry name" value="REC_NarL-like"/>
    <property type="match status" value="1"/>
</dbReference>
<dbReference type="Gene3D" id="3.40.50.2300">
    <property type="match status" value="1"/>
</dbReference>
<proteinExistence type="predicted"/>
<dbReference type="PANTHER" id="PTHR43214">
    <property type="entry name" value="TWO-COMPONENT RESPONSE REGULATOR"/>
    <property type="match status" value="1"/>
</dbReference>
<evidence type="ECO:0000259" key="4">
    <source>
        <dbReference type="PROSITE" id="PS50043"/>
    </source>
</evidence>
<dbReference type="RefSeq" id="WP_040068839.1">
    <property type="nucleotide sequence ID" value="NZ_JXDG01000042.1"/>
</dbReference>
<comment type="caution">
    <text evidence="6">The sequence shown here is derived from an EMBL/GenBank/DDBJ whole genome shotgun (WGS) entry which is preliminary data.</text>
</comment>
<reference evidence="6 7" key="1">
    <citation type="submission" date="2015-01" db="EMBL/GenBank/DDBJ databases">
        <title>Complete genome of Pseudomonas batumici UCM B-321 producer of the batumin antibiotic with strong antistaphilococcal and potential anticancer activity.</title>
        <authorList>
            <person name="Klochko V.V."/>
            <person name="Zelena L.B."/>
            <person name="Elena K.A."/>
            <person name="Reva O.N."/>
        </authorList>
    </citation>
    <scope>NUCLEOTIDE SEQUENCE [LARGE SCALE GENOMIC DNA]</scope>
    <source>
        <strain evidence="6 7">UCM B-321</strain>
    </source>
</reference>
<evidence type="ECO:0000259" key="5">
    <source>
        <dbReference type="PROSITE" id="PS50110"/>
    </source>
</evidence>
<protein>
    <submittedName>
        <fullName evidence="6">Two-component response regulator</fullName>
    </submittedName>
</protein>
<gene>
    <name evidence="6" type="ORF">UCMB321_3353</name>
</gene>
<dbReference type="GO" id="GO:0000160">
    <property type="term" value="P:phosphorelay signal transduction system"/>
    <property type="evidence" value="ECO:0007669"/>
    <property type="project" value="InterPro"/>
</dbReference>
<dbReference type="InterPro" id="IPR001789">
    <property type="entry name" value="Sig_transdc_resp-reg_receiver"/>
</dbReference>
<accession>A0A0C2EVX5</accession>
<dbReference type="Pfam" id="PF00196">
    <property type="entry name" value="GerE"/>
    <property type="match status" value="1"/>
</dbReference>
<keyword evidence="2" id="KW-0238">DNA-binding</keyword>
<evidence type="ECO:0000256" key="3">
    <source>
        <dbReference type="PROSITE-ProRule" id="PRU00169"/>
    </source>
</evidence>
<dbReference type="OrthoDB" id="9796655at2"/>
<dbReference type="InterPro" id="IPR000792">
    <property type="entry name" value="Tscrpt_reg_LuxR_C"/>
</dbReference>
<dbReference type="GO" id="GO:0006355">
    <property type="term" value="P:regulation of DNA-templated transcription"/>
    <property type="evidence" value="ECO:0007669"/>
    <property type="project" value="InterPro"/>
</dbReference>
<dbReference type="SUPFAM" id="SSF46894">
    <property type="entry name" value="C-terminal effector domain of the bipartite response regulators"/>
    <property type="match status" value="1"/>
</dbReference>
<dbReference type="PROSITE" id="PS50043">
    <property type="entry name" value="HTH_LUXR_2"/>
    <property type="match status" value="1"/>
</dbReference>
<dbReference type="InterPro" id="IPR011006">
    <property type="entry name" value="CheY-like_superfamily"/>
</dbReference>
<keyword evidence="7" id="KW-1185">Reference proteome</keyword>
<dbReference type="InterPro" id="IPR039420">
    <property type="entry name" value="WalR-like"/>
</dbReference>
<dbReference type="PATRIC" id="fig|226910.6.peg.3342"/>
<dbReference type="PANTHER" id="PTHR43214:SF43">
    <property type="entry name" value="TWO-COMPONENT RESPONSE REGULATOR"/>
    <property type="match status" value="1"/>
</dbReference>
<dbReference type="Proteomes" id="UP000031535">
    <property type="component" value="Unassembled WGS sequence"/>
</dbReference>
<dbReference type="InterPro" id="IPR058245">
    <property type="entry name" value="NreC/VraR/RcsB-like_REC"/>
</dbReference>
<feature type="domain" description="Response regulatory" evidence="5">
    <location>
        <begin position="6"/>
        <end position="122"/>
    </location>
</feature>
<evidence type="ECO:0000256" key="1">
    <source>
        <dbReference type="ARBA" id="ARBA00022553"/>
    </source>
</evidence>
<evidence type="ECO:0000313" key="7">
    <source>
        <dbReference type="Proteomes" id="UP000031535"/>
    </source>
</evidence>
<dbReference type="PRINTS" id="PR00038">
    <property type="entry name" value="HTHLUXR"/>
</dbReference>
<name>A0A0C2EVX5_9PSED</name>
<dbReference type="InterPro" id="IPR016032">
    <property type="entry name" value="Sig_transdc_resp-reg_C-effctor"/>
</dbReference>
<feature type="domain" description="HTH luxR-type" evidence="4">
    <location>
        <begin position="148"/>
        <end position="213"/>
    </location>
</feature>
<organism evidence="6 7">
    <name type="scientific">Pseudomonas batumici</name>
    <dbReference type="NCBI Taxonomy" id="226910"/>
    <lineage>
        <taxon>Bacteria</taxon>
        <taxon>Pseudomonadati</taxon>
        <taxon>Pseudomonadota</taxon>
        <taxon>Gammaproteobacteria</taxon>
        <taxon>Pseudomonadales</taxon>
        <taxon>Pseudomonadaceae</taxon>
        <taxon>Pseudomonas</taxon>
    </lineage>
</organism>
<dbReference type="STRING" id="226910.UCMB321_3353"/>
<keyword evidence="1 3" id="KW-0597">Phosphoprotein</keyword>
<dbReference type="PROSITE" id="PS50110">
    <property type="entry name" value="RESPONSE_REGULATORY"/>
    <property type="match status" value="1"/>
</dbReference>
<dbReference type="SMART" id="SM00421">
    <property type="entry name" value="HTH_LUXR"/>
    <property type="match status" value="1"/>
</dbReference>
<dbReference type="CDD" id="cd06170">
    <property type="entry name" value="LuxR_C_like"/>
    <property type="match status" value="1"/>
</dbReference>